<dbReference type="STRING" id="37653.A0A0L8HH65"/>
<dbReference type="Gene3D" id="3.40.50.620">
    <property type="entry name" value="HUPs"/>
    <property type="match status" value="1"/>
</dbReference>
<comment type="catalytic activity">
    <reaction evidence="18">
        <text>beta-nicotinamide D-ribonucleotide + ATP + H(+) = diphosphate + NAD(+)</text>
        <dbReference type="Rhea" id="RHEA:21360"/>
        <dbReference type="ChEBI" id="CHEBI:14649"/>
        <dbReference type="ChEBI" id="CHEBI:15378"/>
        <dbReference type="ChEBI" id="CHEBI:30616"/>
        <dbReference type="ChEBI" id="CHEBI:33019"/>
        <dbReference type="ChEBI" id="CHEBI:57540"/>
        <dbReference type="EC" id="2.7.7.1"/>
    </reaction>
    <physiologicalReaction direction="left-to-right" evidence="18">
        <dbReference type="Rhea" id="RHEA:21361"/>
    </physiologicalReaction>
    <physiologicalReaction direction="right-to-left" evidence="18">
        <dbReference type="Rhea" id="RHEA:21362"/>
    </physiologicalReaction>
</comment>
<evidence type="ECO:0000256" key="14">
    <source>
        <dbReference type="ARBA" id="ARBA00022842"/>
    </source>
</evidence>
<keyword evidence="7" id="KW-0597">Phosphoprotein</keyword>
<feature type="region of interest" description="Disordered" evidence="21">
    <location>
        <begin position="288"/>
        <end position="310"/>
    </location>
</feature>
<dbReference type="EMBL" id="KQ418187">
    <property type="protein sequence ID" value="KOF88465.1"/>
    <property type="molecule type" value="Genomic_DNA"/>
</dbReference>
<dbReference type="Pfam" id="PF01467">
    <property type="entry name" value="CTP_transf_like"/>
    <property type="match status" value="1"/>
</dbReference>
<protein>
    <recommendedName>
        <fullName evidence="20">Nicotinamide-nucleotide adenylyltransferase</fullName>
        <ecNumber evidence="20">2.7.7.1</ecNumber>
        <ecNumber evidence="20">2.7.7.18</ecNumber>
    </recommendedName>
</protein>
<dbReference type="PANTHER" id="PTHR12039">
    <property type="entry name" value="NICOTINAMIDE MONONUCLEOTIDE ADENYLYLTRANSFERASE"/>
    <property type="match status" value="1"/>
</dbReference>
<evidence type="ECO:0000256" key="5">
    <source>
        <dbReference type="ARBA" id="ARBA00005019"/>
    </source>
</evidence>
<evidence type="ECO:0000256" key="21">
    <source>
        <dbReference type="SAM" id="MobiDB-lite"/>
    </source>
</evidence>
<proteinExistence type="inferred from homology"/>
<dbReference type="InterPro" id="IPR005248">
    <property type="entry name" value="NadD/NMNAT"/>
</dbReference>
<dbReference type="EMBL" id="KQ418187">
    <property type="protein sequence ID" value="KOF88464.1"/>
    <property type="molecule type" value="Genomic_DNA"/>
</dbReference>
<dbReference type="GO" id="GO:0005524">
    <property type="term" value="F:ATP binding"/>
    <property type="evidence" value="ECO:0007669"/>
    <property type="project" value="UniProtKB-KW"/>
</dbReference>
<dbReference type="InterPro" id="IPR004821">
    <property type="entry name" value="Cyt_trans-like"/>
</dbReference>
<dbReference type="OMA" id="HIVHEWI"/>
<evidence type="ECO:0000256" key="16">
    <source>
        <dbReference type="ARBA" id="ARBA00023242"/>
    </source>
</evidence>
<organism evidence="23">
    <name type="scientific">Octopus bimaculoides</name>
    <name type="common">California two-spotted octopus</name>
    <dbReference type="NCBI Taxonomy" id="37653"/>
    <lineage>
        <taxon>Eukaryota</taxon>
        <taxon>Metazoa</taxon>
        <taxon>Spiralia</taxon>
        <taxon>Lophotrochozoa</taxon>
        <taxon>Mollusca</taxon>
        <taxon>Cephalopoda</taxon>
        <taxon>Coleoidea</taxon>
        <taxon>Octopodiformes</taxon>
        <taxon>Octopoda</taxon>
        <taxon>Incirrata</taxon>
        <taxon>Octopodidae</taxon>
        <taxon>Octopus</taxon>
    </lineage>
</organism>
<accession>A0A0L8HH65</accession>
<keyword evidence="13 20" id="KW-0067">ATP-binding</keyword>
<dbReference type="FunFam" id="3.40.50.620:FF:000101">
    <property type="entry name" value="Nicotinamide-nucleotide adenylyltransferase"/>
    <property type="match status" value="1"/>
</dbReference>
<evidence type="ECO:0000256" key="15">
    <source>
        <dbReference type="ARBA" id="ARBA00023027"/>
    </source>
</evidence>
<comment type="similarity">
    <text evidence="6 20">Belongs to the eukaryotic NMN adenylyltransferase family.</text>
</comment>
<evidence type="ECO:0000256" key="17">
    <source>
        <dbReference type="ARBA" id="ARBA00048514"/>
    </source>
</evidence>
<evidence type="ECO:0000313" key="23">
    <source>
        <dbReference type="EMBL" id="KOF88464.1"/>
    </source>
</evidence>
<dbReference type="GO" id="GO:0005634">
    <property type="term" value="C:nucleus"/>
    <property type="evidence" value="ECO:0007669"/>
    <property type="project" value="UniProtKB-SubCell"/>
</dbReference>
<comment type="catalytic activity">
    <reaction evidence="17">
        <text>nicotinate beta-D-ribonucleotide + ATP + H(+) = deamido-NAD(+) + diphosphate</text>
        <dbReference type="Rhea" id="RHEA:22860"/>
        <dbReference type="ChEBI" id="CHEBI:15378"/>
        <dbReference type="ChEBI" id="CHEBI:30616"/>
        <dbReference type="ChEBI" id="CHEBI:33019"/>
        <dbReference type="ChEBI" id="CHEBI:57502"/>
        <dbReference type="ChEBI" id="CHEBI:58437"/>
        <dbReference type="EC" id="2.7.7.18"/>
    </reaction>
    <physiologicalReaction direction="left-to-right" evidence="17">
        <dbReference type="Rhea" id="RHEA:22861"/>
    </physiologicalReaction>
    <physiologicalReaction direction="right-to-left" evidence="17">
        <dbReference type="Rhea" id="RHEA:22862"/>
    </physiologicalReaction>
</comment>
<dbReference type="InterPro" id="IPR014729">
    <property type="entry name" value="Rossmann-like_a/b/a_fold"/>
</dbReference>
<evidence type="ECO:0000256" key="18">
    <source>
        <dbReference type="ARBA" id="ARBA00048969"/>
    </source>
</evidence>
<evidence type="ECO:0000256" key="1">
    <source>
        <dbReference type="ARBA" id="ARBA00001946"/>
    </source>
</evidence>
<dbReference type="EC" id="2.7.7.18" evidence="20"/>
<dbReference type="EC" id="2.7.7.1" evidence="20"/>
<dbReference type="NCBIfam" id="TIGR00482">
    <property type="entry name" value="nicotinate (nicotinamide) nucleotide adenylyltransferase"/>
    <property type="match status" value="1"/>
</dbReference>
<keyword evidence="9 20" id="KW-0808">Transferase</keyword>
<comment type="pathway">
    <text evidence="4 20">Cofactor biosynthesis; NAD(+) biosynthesis; NAD(+) from nicotinamide D-ribonucleotide: step 1/1.</text>
</comment>
<evidence type="ECO:0000256" key="19">
    <source>
        <dbReference type="ARBA" id="ARBA00064648"/>
    </source>
</evidence>
<dbReference type="SUPFAM" id="SSF52374">
    <property type="entry name" value="Nucleotidylyl transferase"/>
    <property type="match status" value="1"/>
</dbReference>
<dbReference type="PANTHER" id="PTHR12039:SF0">
    <property type="entry name" value="NICOTINAMIDE-NUCLEOTIDE ADENYLYLTRANSFERASE"/>
    <property type="match status" value="1"/>
</dbReference>
<dbReference type="InterPro" id="IPR051182">
    <property type="entry name" value="Euk_NMN_adenylyltrnsfrase"/>
</dbReference>
<keyword evidence="8 20" id="KW-0662">Pyridine nucleotide biosynthesis</keyword>
<evidence type="ECO:0000256" key="7">
    <source>
        <dbReference type="ARBA" id="ARBA00022553"/>
    </source>
</evidence>
<evidence type="ECO:0000256" key="8">
    <source>
        <dbReference type="ARBA" id="ARBA00022642"/>
    </source>
</evidence>
<keyword evidence="16" id="KW-0539">Nucleus</keyword>
<dbReference type="InterPro" id="IPR045094">
    <property type="entry name" value="NMNAT_euk"/>
</dbReference>
<name>A0A0L8HH65_OCTBM</name>
<evidence type="ECO:0000256" key="20">
    <source>
        <dbReference type="RuleBase" id="RU362021"/>
    </source>
</evidence>
<dbReference type="GO" id="GO:0000309">
    <property type="term" value="F:nicotinamide-nucleotide adenylyltransferase activity"/>
    <property type="evidence" value="ECO:0007669"/>
    <property type="project" value="UniProtKB-EC"/>
</dbReference>
<evidence type="ECO:0000256" key="2">
    <source>
        <dbReference type="ARBA" id="ARBA00001947"/>
    </source>
</evidence>
<keyword evidence="10 20" id="KW-0548">Nucleotidyltransferase</keyword>
<dbReference type="OrthoDB" id="422187at2759"/>
<dbReference type="KEGG" id="obi:106870756"/>
<keyword evidence="12" id="KW-0862">Zinc</keyword>
<comment type="subunit">
    <text evidence="19">Homohexamer. Interacts with ADPRT/PARP1.</text>
</comment>
<evidence type="ECO:0000256" key="9">
    <source>
        <dbReference type="ARBA" id="ARBA00022679"/>
    </source>
</evidence>
<evidence type="ECO:0000259" key="22">
    <source>
        <dbReference type="Pfam" id="PF01467"/>
    </source>
</evidence>
<keyword evidence="14" id="KW-0460">Magnesium</keyword>
<gene>
    <name evidence="23" type="ORF">OCBIM_22014928mg</name>
</gene>
<sequence length="344" mass="39696">MALPLTQSPTRVVLIACGSFNPVTNMHLRMFELARDSLNKTGRYQVVSGIMSPVSDFYSKKGLEKASHRCEMVQLALESMDWVRLDTWESEQDKWTETLHVLEHHSSKLRTVDSNANISLKNVSKDEVDGTRMTLQNLCFTQPTLQIKLLCGADLLESFAKPGLWKDEDLEKILSKYGLVCITRENSDPRKFIYENDMLNKYQENIFIVPEWIRNDISSTKIRRALRRGESVKFLLQEPVIDYIHQHQLYNVNTFKSNKNLNEIVKFMYSHTFKNVVEVKGMSLQSSTFSSTESSSHSPKRQREFDETDYIQNSPKRRTCMGDIGGLMRKVKSARMAFTPETCV</sequence>
<evidence type="ECO:0000256" key="13">
    <source>
        <dbReference type="ARBA" id="ARBA00022840"/>
    </source>
</evidence>
<dbReference type="CDD" id="cd09286">
    <property type="entry name" value="NMNAT_Eukarya"/>
    <property type="match status" value="1"/>
</dbReference>
<reference evidence="23" key="1">
    <citation type="submission" date="2015-07" db="EMBL/GenBank/DDBJ databases">
        <title>MeaNS - Measles Nucleotide Surveillance Program.</title>
        <authorList>
            <person name="Tran T."/>
            <person name="Druce J."/>
        </authorList>
    </citation>
    <scope>NUCLEOTIDE SEQUENCE</scope>
    <source>
        <strain evidence="23">UCB-OBI-ISO-001</strain>
        <tissue evidence="23">Gonad</tissue>
    </source>
</reference>
<comment type="pathway">
    <text evidence="5">Cofactor biosynthesis; NAD(+) biosynthesis; deamido-NAD(+) from nicotinate D-ribonucleotide: step 1/1.</text>
</comment>
<evidence type="ECO:0000256" key="12">
    <source>
        <dbReference type="ARBA" id="ARBA00022833"/>
    </source>
</evidence>
<comment type="subcellular location">
    <subcellularLocation>
        <location evidence="3">Nucleus</location>
    </subcellularLocation>
</comment>
<keyword evidence="15 20" id="KW-0520">NAD</keyword>
<evidence type="ECO:0000256" key="3">
    <source>
        <dbReference type="ARBA" id="ARBA00004123"/>
    </source>
</evidence>
<dbReference type="AlphaFoldDB" id="A0A0L8HH65"/>
<feature type="compositionally biased region" description="Low complexity" evidence="21">
    <location>
        <begin position="288"/>
        <end position="297"/>
    </location>
</feature>
<keyword evidence="11 20" id="KW-0547">Nucleotide-binding</keyword>
<feature type="domain" description="Cytidyltransferase-like" evidence="22">
    <location>
        <begin position="15"/>
        <end position="224"/>
    </location>
</feature>
<dbReference type="UniPathway" id="UPA00253">
    <property type="reaction ID" value="UER00332"/>
</dbReference>
<evidence type="ECO:0000256" key="6">
    <source>
        <dbReference type="ARBA" id="ARBA00007064"/>
    </source>
</evidence>
<dbReference type="GO" id="GO:0004515">
    <property type="term" value="F:nicotinate-nucleotide adenylyltransferase activity"/>
    <property type="evidence" value="ECO:0007669"/>
    <property type="project" value="UniProtKB-EC"/>
</dbReference>
<comment type="cofactor">
    <cofactor evidence="2">
        <name>Zn(2+)</name>
        <dbReference type="ChEBI" id="CHEBI:29105"/>
    </cofactor>
</comment>
<comment type="cofactor">
    <cofactor evidence="1">
        <name>Mg(2+)</name>
        <dbReference type="ChEBI" id="CHEBI:18420"/>
    </cofactor>
</comment>
<evidence type="ECO:0000256" key="10">
    <source>
        <dbReference type="ARBA" id="ARBA00022695"/>
    </source>
</evidence>
<evidence type="ECO:0000256" key="4">
    <source>
        <dbReference type="ARBA" id="ARBA00004658"/>
    </source>
</evidence>
<dbReference type="GO" id="GO:0009435">
    <property type="term" value="P:NAD+ biosynthetic process"/>
    <property type="evidence" value="ECO:0007669"/>
    <property type="project" value="UniProtKB-UniPathway"/>
</dbReference>
<evidence type="ECO:0000256" key="11">
    <source>
        <dbReference type="ARBA" id="ARBA00022741"/>
    </source>
</evidence>